<feature type="region of interest" description="Disordered" evidence="1">
    <location>
        <begin position="21"/>
        <end position="45"/>
    </location>
</feature>
<gene>
    <name evidence="2" type="ORF">SAMN05421869_107360</name>
</gene>
<dbReference type="Proteomes" id="UP000199202">
    <property type="component" value="Unassembled WGS sequence"/>
</dbReference>
<keyword evidence="3" id="KW-1185">Reference proteome</keyword>
<evidence type="ECO:0000313" key="2">
    <source>
        <dbReference type="EMBL" id="SDI88660.1"/>
    </source>
</evidence>
<dbReference type="AlphaFoldDB" id="A0A1G8PA92"/>
<accession>A0A1G8PA92</accession>
<protein>
    <submittedName>
        <fullName evidence="2">Uncharacterized protein</fullName>
    </submittedName>
</protein>
<evidence type="ECO:0000313" key="3">
    <source>
        <dbReference type="Proteomes" id="UP000199202"/>
    </source>
</evidence>
<dbReference type="Gene3D" id="1.20.58.130">
    <property type="match status" value="1"/>
</dbReference>
<evidence type="ECO:0000256" key="1">
    <source>
        <dbReference type="SAM" id="MobiDB-lite"/>
    </source>
</evidence>
<organism evidence="2 3">
    <name type="scientific">Nonomuraea jiangxiensis</name>
    <dbReference type="NCBI Taxonomy" id="633440"/>
    <lineage>
        <taxon>Bacteria</taxon>
        <taxon>Bacillati</taxon>
        <taxon>Actinomycetota</taxon>
        <taxon>Actinomycetes</taxon>
        <taxon>Streptosporangiales</taxon>
        <taxon>Streptosporangiaceae</taxon>
        <taxon>Nonomuraea</taxon>
    </lineage>
</organism>
<sequence>MDVEAEILELKLRLEALETTARSGGPVSGDVEPQRRHPNTPAVRHTGIEGIQPDITTTSIAVTEVKADIAQLHTEMTQDIAALNVEVTGLRWHLYQLLTVTRSEMEQKFDSLRCEMIELGLRLDRLLEKHGA</sequence>
<dbReference type="EMBL" id="FNDJ01000007">
    <property type="protein sequence ID" value="SDI88660.1"/>
    <property type="molecule type" value="Genomic_DNA"/>
</dbReference>
<name>A0A1G8PA92_9ACTN</name>
<dbReference type="RefSeq" id="WP_143043764.1">
    <property type="nucleotide sequence ID" value="NZ_FNDJ01000007.1"/>
</dbReference>
<proteinExistence type="predicted"/>
<reference evidence="2 3" key="1">
    <citation type="submission" date="2016-10" db="EMBL/GenBank/DDBJ databases">
        <authorList>
            <person name="de Groot N.N."/>
        </authorList>
    </citation>
    <scope>NUCLEOTIDE SEQUENCE [LARGE SCALE GENOMIC DNA]</scope>
    <source>
        <strain evidence="2 3">CGMCC 4.6533</strain>
    </source>
</reference>
<dbReference type="OrthoDB" id="3541376at2"/>